<feature type="transmembrane region" description="Helical" evidence="5">
    <location>
        <begin position="49"/>
        <end position="70"/>
    </location>
</feature>
<name>A0A0J1CWC1_9BURK</name>
<feature type="transmembrane region" description="Helical" evidence="5">
    <location>
        <begin position="108"/>
        <end position="128"/>
    </location>
</feature>
<dbReference type="CDD" id="cd17319">
    <property type="entry name" value="MFS_ExuT_GudP_like"/>
    <property type="match status" value="1"/>
</dbReference>
<feature type="transmembrane region" description="Helical" evidence="5">
    <location>
        <begin position="328"/>
        <end position="347"/>
    </location>
</feature>
<dbReference type="SUPFAM" id="SSF103473">
    <property type="entry name" value="MFS general substrate transporter"/>
    <property type="match status" value="1"/>
</dbReference>
<keyword evidence="8" id="KW-1185">Reference proteome</keyword>
<dbReference type="AlphaFoldDB" id="A0A0J1CWC1"/>
<evidence type="ECO:0000313" key="7">
    <source>
        <dbReference type="EMBL" id="KLU24631.1"/>
    </source>
</evidence>
<dbReference type="PIRSF" id="PIRSF002808">
    <property type="entry name" value="Hexose_phosphate_transp"/>
    <property type="match status" value="1"/>
</dbReference>
<evidence type="ECO:0000313" key="8">
    <source>
        <dbReference type="Proteomes" id="UP000035963"/>
    </source>
</evidence>
<dbReference type="EMBL" id="AEJF01000121">
    <property type="protein sequence ID" value="KLU24631.1"/>
    <property type="molecule type" value="Genomic_DNA"/>
</dbReference>
<keyword evidence="3 5" id="KW-1133">Transmembrane helix</keyword>
<dbReference type="InterPro" id="IPR000849">
    <property type="entry name" value="Sugar_P_transporter"/>
</dbReference>
<feature type="transmembrane region" description="Helical" evidence="5">
    <location>
        <begin position="359"/>
        <end position="384"/>
    </location>
</feature>
<evidence type="ECO:0000256" key="2">
    <source>
        <dbReference type="ARBA" id="ARBA00022692"/>
    </source>
</evidence>
<keyword evidence="4 5" id="KW-0472">Membrane</keyword>
<feature type="transmembrane region" description="Helical" evidence="5">
    <location>
        <begin position="390"/>
        <end position="412"/>
    </location>
</feature>
<feature type="transmembrane region" description="Helical" evidence="5">
    <location>
        <begin position="135"/>
        <end position="160"/>
    </location>
</feature>
<proteinExistence type="predicted"/>
<dbReference type="RefSeq" id="WP_047848239.1">
    <property type="nucleotide sequence ID" value="NZ_AEJF01000121.1"/>
</dbReference>
<dbReference type="InterPro" id="IPR020846">
    <property type="entry name" value="MFS_dom"/>
</dbReference>
<dbReference type="Gene3D" id="1.20.1250.20">
    <property type="entry name" value="MFS general substrate transporter like domains"/>
    <property type="match status" value="2"/>
</dbReference>
<keyword evidence="2 5" id="KW-0812">Transmembrane</keyword>
<evidence type="ECO:0000259" key="6">
    <source>
        <dbReference type="PROSITE" id="PS50850"/>
    </source>
</evidence>
<dbReference type="GO" id="GO:0015134">
    <property type="term" value="F:hexuronate transmembrane transporter activity"/>
    <property type="evidence" value="ECO:0007669"/>
    <property type="project" value="TreeGrafter"/>
</dbReference>
<dbReference type="InterPro" id="IPR050382">
    <property type="entry name" value="MFS_Na/Anion_cotransporter"/>
</dbReference>
<feature type="transmembrane region" description="Helical" evidence="5">
    <location>
        <begin position="270"/>
        <end position="291"/>
    </location>
</feature>
<evidence type="ECO:0000256" key="4">
    <source>
        <dbReference type="ARBA" id="ARBA00023136"/>
    </source>
</evidence>
<feature type="transmembrane region" description="Helical" evidence="5">
    <location>
        <begin position="166"/>
        <end position="185"/>
    </location>
</feature>
<protein>
    <submittedName>
        <fullName evidence="7">Hexuronate transporter</fullName>
    </submittedName>
</protein>
<comment type="caution">
    <text evidence="7">The sequence shown here is derived from an EMBL/GenBank/DDBJ whole genome shotgun (WGS) entry which is preliminary data.</text>
</comment>
<evidence type="ECO:0000256" key="1">
    <source>
        <dbReference type="ARBA" id="ARBA00004141"/>
    </source>
</evidence>
<feature type="transmembrane region" description="Helical" evidence="5">
    <location>
        <begin position="77"/>
        <end position="96"/>
    </location>
</feature>
<dbReference type="Proteomes" id="UP000035963">
    <property type="component" value="Unassembled WGS sequence"/>
</dbReference>
<dbReference type="InterPro" id="IPR011701">
    <property type="entry name" value="MFS"/>
</dbReference>
<evidence type="ECO:0000256" key="3">
    <source>
        <dbReference type="ARBA" id="ARBA00022989"/>
    </source>
</evidence>
<dbReference type="OrthoDB" id="8596007at2"/>
<feature type="transmembrane region" description="Helical" evidence="5">
    <location>
        <begin position="303"/>
        <end position="322"/>
    </location>
</feature>
<dbReference type="PANTHER" id="PTHR11662">
    <property type="entry name" value="SOLUTE CARRIER FAMILY 17"/>
    <property type="match status" value="1"/>
</dbReference>
<dbReference type="PATRIC" id="fig|908627.4.peg.4264"/>
<dbReference type="InterPro" id="IPR036259">
    <property type="entry name" value="MFS_trans_sf"/>
</dbReference>
<organism evidence="7 8">
    <name type="scientific">Caballeronia mineralivorans PML1(12)</name>
    <dbReference type="NCBI Taxonomy" id="908627"/>
    <lineage>
        <taxon>Bacteria</taxon>
        <taxon>Pseudomonadati</taxon>
        <taxon>Pseudomonadota</taxon>
        <taxon>Betaproteobacteria</taxon>
        <taxon>Burkholderiales</taxon>
        <taxon>Burkholderiaceae</taxon>
        <taxon>Caballeronia</taxon>
    </lineage>
</organism>
<sequence>MAIKLRGLRWWMIALLTLGTVMNYLARSSLSVAAPTVMQDLHISTAQYGWITGAFFVMYPLGGPLTGYLMDRIGLRFGFLICGVMWSVVCIGHGFANGWVGLFVLRGLLGLAEASFIPAGMRMAAFWFPARERGLAAGIFNIGTSIGAIAAPPLIAWSILKYNWEMAFIIAGCLGLVWAVLWIVFYRHPSEHKALTSTEAAYIVEGEHAELSDNGAKPNLRAIFKQRNFWGIALPRFFADPVWTTLVFWMPLYLHQARGFDLKAIAMTAWLPFVAADVGCLMGGSISLYLNKRFNIAVINGKRIVFTIGAVIMTAMAGVGYVKDPGMAIFLLCLGGFAHQTLSVAVISMSADLFPRREVATVTGFAGLSAGLGNLIFTLVIGGLVATIGYAPFFVALGFGDLIGVVLLWTLVRPALVNRRTDAGVPSPANA</sequence>
<dbReference type="PANTHER" id="PTHR11662:SF285">
    <property type="entry name" value="HEXURONATE TRANSPORTER"/>
    <property type="match status" value="1"/>
</dbReference>
<dbReference type="GO" id="GO:0016020">
    <property type="term" value="C:membrane"/>
    <property type="evidence" value="ECO:0007669"/>
    <property type="project" value="UniProtKB-SubCell"/>
</dbReference>
<feature type="transmembrane region" description="Helical" evidence="5">
    <location>
        <begin position="229"/>
        <end position="250"/>
    </location>
</feature>
<gene>
    <name evidence="7" type="ORF">EOS_19065</name>
</gene>
<dbReference type="Pfam" id="PF07690">
    <property type="entry name" value="MFS_1"/>
    <property type="match status" value="2"/>
</dbReference>
<feature type="domain" description="Major facilitator superfamily (MFS) profile" evidence="6">
    <location>
        <begin position="12"/>
        <end position="416"/>
    </location>
</feature>
<comment type="subcellular location">
    <subcellularLocation>
        <location evidence="1">Membrane</location>
        <topology evidence="1">Multi-pass membrane protein</topology>
    </subcellularLocation>
</comment>
<accession>A0A0J1CWC1</accession>
<evidence type="ECO:0000256" key="5">
    <source>
        <dbReference type="SAM" id="Phobius"/>
    </source>
</evidence>
<dbReference type="PROSITE" id="PS50850">
    <property type="entry name" value="MFS"/>
    <property type="match status" value="1"/>
</dbReference>
<reference evidence="7 8" key="1">
    <citation type="journal article" date="2015" name="Genome Announc.">
        <title>Draft Genome Sequence of Burkholderia sp. Strain PML1(12), an Ectomycorrhizosphere-Inhabiting Bacterium with Effective Mineral-Weathering Ability.</title>
        <authorList>
            <person name="Uroz S."/>
            <person name="Oger P."/>
        </authorList>
    </citation>
    <scope>NUCLEOTIDE SEQUENCE [LARGE SCALE GENOMIC DNA]</scope>
    <source>
        <strain evidence="8">PML1(12)</strain>
    </source>
</reference>